<feature type="repeat" description="TPR" evidence="1">
    <location>
        <begin position="435"/>
        <end position="468"/>
    </location>
</feature>
<proteinExistence type="predicted"/>
<dbReference type="EMBL" id="CP021255">
    <property type="protein sequence ID" value="AVD71466.1"/>
    <property type="molecule type" value="Genomic_DNA"/>
</dbReference>
<dbReference type="Pfam" id="PF13414">
    <property type="entry name" value="TPR_11"/>
    <property type="match status" value="1"/>
</dbReference>
<reference evidence="3 4" key="1">
    <citation type="journal article" date="2018" name="MBio">
        <title>Insights into the evolution of host association through the isolation and characterization of a novel human periodontal pathobiont, Desulfobulbus oralis.</title>
        <authorList>
            <person name="Cross K.L."/>
            <person name="Chirania P."/>
            <person name="Xiong W."/>
            <person name="Beall C.J."/>
            <person name="Elkins J.G."/>
            <person name="Giannone R.J."/>
            <person name="Griffen A.L."/>
            <person name="Guss A.M."/>
            <person name="Hettich R.L."/>
            <person name="Joshi S.S."/>
            <person name="Mokrzan E.M."/>
            <person name="Martin R.K."/>
            <person name="Zhulin I.B."/>
            <person name="Leys E.J."/>
            <person name="Podar M."/>
        </authorList>
    </citation>
    <scope>NUCLEOTIDE SEQUENCE [LARGE SCALE GENOMIC DNA]</scope>
    <source>
        <strain evidence="3 4">ORNL</strain>
    </source>
</reference>
<name>A0A2L1GPA6_9BACT</name>
<dbReference type="SMART" id="SM00028">
    <property type="entry name" value="TPR"/>
    <property type="match status" value="6"/>
</dbReference>
<feature type="compositionally biased region" description="Basic residues" evidence="2">
    <location>
        <begin position="700"/>
        <end position="717"/>
    </location>
</feature>
<dbReference type="InterPro" id="IPR011990">
    <property type="entry name" value="TPR-like_helical_dom_sf"/>
</dbReference>
<dbReference type="PANTHER" id="PTHR12558">
    <property type="entry name" value="CELL DIVISION CYCLE 16,23,27"/>
    <property type="match status" value="1"/>
</dbReference>
<dbReference type="RefSeq" id="WP_104936723.1">
    <property type="nucleotide sequence ID" value="NZ_CP021255.1"/>
</dbReference>
<gene>
    <name evidence="3" type="ORF">CAY53_08305</name>
</gene>
<dbReference type="Pfam" id="PF13181">
    <property type="entry name" value="TPR_8"/>
    <property type="match status" value="1"/>
</dbReference>
<organism evidence="3 4">
    <name type="scientific">Desulfobulbus oralis</name>
    <dbReference type="NCBI Taxonomy" id="1986146"/>
    <lineage>
        <taxon>Bacteria</taxon>
        <taxon>Pseudomonadati</taxon>
        <taxon>Thermodesulfobacteriota</taxon>
        <taxon>Desulfobulbia</taxon>
        <taxon>Desulfobulbales</taxon>
        <taxon>Desulfobulbaceae</taxon>
        <taxon>Desulfobulbus</taxon>
    </lineage>
</organism>
<keyword evidence="4" id="KW-1185">Reference proteome</keyword>
<sequence length="717" mass="79788">MITHTNKVAVLPDPDIPELLRPEDFQLLARPFLKAIAFLFPPSLELDFLPADAPPQEADDSHFCLLLPLQAEGREEPLATLRLQTADKKLVKMLKDDWLLAQAASVVHILTHLRPAFVDAQTGLYNLHALNCTLANGAMFFLVQMGGMRRNLSESLQSCEECARLLRQHADGALFSCGYGLFGVLKKGEENESGPGSARRGARLLQRRLRQEGLRRVQIVYLDAARARSIIAESGLGGFQECLTSADRQGPFGLICGSGPIERRTRRFRLADNEVFHHLQRKWQGQRSFAIAIFRLAIAPEGPSYVWVSQVELKKNIPVLWMDDERTLVCFFPGMAPAEVADRAEQIRTALHEELPDVPIAVGIAGYPCLDYPKRATPANCFKALLHASLLGPGQLVLFDHLTLNVSGDSFFEEGDYHQAIQEYRRGLRLKADDVNLLNSLGVTLGAYGQETQAAECFRRLLALDANNHMALANLGYILLRKGKNAEALAKLELARTVFPASEPLPRELLKSLVQLYLERQREDLALEVLEDWDKLRADSGDDDALYHRQLGLALKGAGQNGKAIRAFEQAMKLAPQDAIALAHLGALYRLHGEGPELGLHFCQQAVRLKWDDAELWHILGDCYLDCGSLDAATRAARQCLRLDPANARGMWLAAQINVQKKNPSQARYWLNRIRKLHTITWEFRESIARALAGLPSTKSGRKSAPAKRAGSRKTGQ</sequence>
<feature type="repeat" description="TPR" evidence="1">
    <location>
        <begin position="614"/>
        <end position="647"/>
    </location>
</feature>
<dbReference type="PROSITE" id="PS50005">
    <property type="entry name" value="TPR"/>
    <property type="match status" value="4"/>
</dbReference>
<evidence type="ECO:0000313" key="4">
    <source>
        <dbReference type="Proteomes" id="UP000239867"/>
    </source>
</evidence>
<dbReference type="Gene3D" id="1.25.40.10">
    <property type="entry name" value="Tetratricopeptide repeat domain"/>
    <property type="match status" value="2"/>
</dbReference>
<dbReference type="Pfam" id="PF13432">
    <property type="entry name" value="TPR_16"/>
    <property type="match status" value="2"/>
</dbReference>
<dbReference type="InterPro" id="IPR019734">
    <property type="entry name" value="TPR_rpt"/>
</dbReference>
<dbReference type="AlphaFoldDB" id="A0A2L1GPA6"/>
<feature type="repeat" description="TPR" evidence="1">
    <location>
        <begin position="545"/>
        <end position="578"/>
    </location>
</feature>
<protein>
    <submittedName>
        <fullName evidence="3">Uncharacterized protein</fullName>
    </submittedName>
</protein>
<dbReference type="KEGG" id="deo:CAY53_08305"/>
<feature type="repeat" description="TPR" evidence="1">
    <location>
        <begin position="401"/>
        <end position="434"/>
    </location>
</feature>
<feature type="region of interest" description="Disordered" evidence="2">
    <location>
        <begin position="695"/>
        <end position="717"/>
    </location>
</feature>
<accession>A0A2L1GPA6</accession>
<keyword evidence="1" id="KW-0802">TPR repeat</keyword>
<evidence type="ECO:0000256" key="2">
    <source>
        <dbReference type="SAM" id="MobiDB-lite"/>
    </source>
</evidence>
<evidence type="ECO:0000313" key="3">
    <source>
        <dbReference type="EMBL" id="AVD71466.1"/>
    </source>
</evidence>
<dbReference type="SUPFAM" id="SSF48452">
    <property type="entry name" value="TPR-like"/>
    <property type="match status" value="1"/>
</dbReference>
<evidence type="ECO:0000256" key="1">
    <source>
        <dbReference type="PROSITE-ProRule" id="PRU00339"/>
    </source>
</evidence>
<dbReference type="Proteomes" id="UP000239867">
    <property type="component" value="Chromosome"/>
</dbReference>
<dbReference type="OrthoDB" id="5430072at2"/>
<dbReference type="PANTHER" id="PTHR12558:SF13">
    <property type="entry name" value="CELL DIVISION CYCLE PROTEIN 27 HOMOLOG"/>
    <property type="match status" value="1"/>
</dbReference>